<dbReference type="STRING" id="1122214.Mame_02188"/>
<keyword evidence="2" id="KW-1185">Reference proteome</keyword>
<dbReference type="KEGG" id="mmed:Mame_02188"/>
<dbReference type="OrthoDB" id="9806367at2"/>
<sequence>MTTDPLKLMALDEEDLAVISAHMQDAVFLSPDVSFSKVAGQLQLLTNRFVWEKKRGFFKKPERRRAALVFKRVKAVRSIGLERDARDAVNNLLSIQFEKTGDGPEGSIVLTLSGGGEIVADVECIEALMSDLSGSWEARARPHHPR</sequence>
<protein>
    <recommendedName>
        <fullName evidence="3">DUF2948 domain-containing protein</fullName>
    </recommendedName>
</protein>
<dbReference type="AlphaFoldDB" id="A0A1U9Z1E9"/>
<evidence type="ECO:0008006" key="3">
    <source>
        <dbReference type="Google" id="ProtNLM"/>
    </source>
</evidence>
<evidence type="ECO:0000313" key="1">
    <source>
        <dbReference type="EMBL" id="AQZ51525.1"/>
    </source>
</evidence>
<evidence type="ECO:0000313" key="2">
    <source>
        <dbReference type="Proteomes" id="UP000191135"/>
    </source>
</evidence>
<organism evidence="1 2">
    <name type="scientific">Martelella mediterranea DSM 17316</name>
    <dbReference type="NCBI Taxonomy" id="1122214"/>
    <lineage>
        <taxon>Bacteria</taxon>
        <taxon>Pseudomonadati</taxon>
        <taxon>Pseudomonadota</taxon>
        <taxon>Alphaproteobacteria</taxon>
        <taxon>Hyphomicrobiales</taxon>
        <taxon>Aurantimonadaceae</taxon>
        <taxon>Martelella</taxon>
    </lineage>
</organism>
<dbReference type="RefSeq" id="WP_018067563.1">
    <property type="nucleotide sequence ID" value="NZ_AQWH01000045.1"/>
</dbReference>
<dbReference type="Proteomes" id="UP000191135">
    <property type="component" value="Chromosome"/>
</dbReference>
<dbReference type="EMBL" id="CP020330">
    <property type="protein sequence ID" value="AQZ51525.1"/>
    <property type="molecule type" value="Genomic_DNA"/>
</dbReference>
<proteinExistence type="predicted"/>
<gene>
    <name evidence="1" type="ORF">Mame_02188</name>
</gene>
<name>A0A1U9Z1E9_9HYPH</name>
<accession>A0A1U9Z1E9</accession>
<dbReference type="Pfam" id="PF11164">
    <property type="entry name" value="DUF2948"/>
    <property type="match status" value="1"/>
</dbReference>
<reference evidence="1 2" key="1">
    <citation type="submission" date="2017-03" db="EMBL/GenBank/DDBJ databases">
        <title>Foreign affairs: Plasmid Transfer between Roseobacters and Rhizobia.</title>
        <authorList>
            <person name="Bartling P."/>
            <person name="Bunk B."/>
            <person name="Overmann J."/>
            <person name="Brinkmann H."/>
            <person name="Petersen J."/>
        </authorList>
    </citation>
    <scope>NUCLEOTIDE SEQUENCE [LARGE SCALE GENOMIC DNA]</scope>
    <source>
        <strain evidence="1 2">MACL11</strain>
    </source>
</reference>
<dbReference type="InterPro" id="IPR021335">
    <property type="entry name" value="DUF2948"/>
</dbReference>
<dbReference type="eggNOG" id="ENOG5032SGB">
    <property type="taxonomic scope" value="Bacteria"/>
</dbReference>